<protein>
    <submittedName>
        <fullName evidence="8">BTB domain-containing protein</fullName>
    </submittedName>
</protein>
<sequence>MADDEQFSLCWNNFNSNLSAGFHESLQRGDLVDVTLAAEGHLVKAHRLILSVCSPYFRKMFTQVPVNQHAFIFLKDVSHSALQDLIQFMYCGEVNVKQDALPAFISTAEALQIKGLTETGDSAPTHQSPAKEEPAAAAAVPVTTATISTATIPASPASQRAKVQRNRIQSYKLESEESGDDKVVHIQATTSHHVSAQSNLSSQKRTMPQRGLQSHASKRTKMSISASSDGLDTSDSTPAQVQTVQTVQIVKQIPAQVIEPEYIELPIESINPKAEPDYTDETAEIETVDAETEQEQKLSEHDQGDADDDGNYVEDDTYGDMAMGKYEESYLTEGEEGAKPGVSGFVDSYTSDGGNATEISTQVGLGKWTIIATNSDGGGSDDDESEDNVAVFSRTMRGKEQLVYKGQPFVFEKLVLTTGGQSKKIWRCNQWWNQKCRARVYTIDDHITPLNRYHTHSDIVKRKQRVVKRDKTCDTGGPVDK</sequence>
<feature type="region of interest" description="Disordered" evidence="6">
    <location>
        <begin position="118"/>
        <end position="140"/>
    </location>
</feature>
<dbReference type="AlphaFoldDB" id="A0A6E8VG86"/>
<dbReference type="VEuPathDB" id="VectorBase:ACON003439"/>
<dbReference type="SUPFAM" id="SSF54695">
    <property type="entry name" value="POZ domain"/>
    <property type="match status" value="1"/>
</dbReference>
<organism evidence="8 9">
    <name type="scientific">Anopheles coluzzii</name>
    <name type="common">African malaria mosquito</name>
    <dbReference type="NCBI Taxonomy" id="1518534"/>
    <lineage>
        <taxon>Eukaryota</taxon>
        <taxon>Metazoa</taxon>
        <taxon>Ecdysozoa</taxon>
        <taxon>Arthropoda</taxon>
        <taxon>Hexapoda</taxon>
        <taxon>Insecta</taxon>
        <taxon>Pterygota</taxon>
        <taxon>Neoptera</taxon>
        <taxon>Endopterygota</taxon>
        <taxon>Diptera</taxon>
        <taxon>Nematocera</taxon>
        <taxon>Culicoidea</taxon>
        <taxon>Culicidae</taxon>
        <taxon>Anophelinae</taxon>
        <taxon>Anopheles</taxon>
    </lineage>
</organism>
<keyword evidence="3" id="KW-0863">Zinc-finger</keyword>
<dbReference type="InterPro" id="IPR007588">
    <property type="entry name" value="Znf_FLYWCH"/>
</dbReference>
<dbReference type="GO" id="GO:0005634">
    <property type="term" value="C:nucleus"/>
    <property type="evidence" value="ECO:0007669"/>
    <property type="project" value="UniProtKB-SubCell"/>
</dbReference>
<feature type="region of interest" description="Disordered" evidence="6">
    <location>
        <begin position="287"/>
        <end position="311"/>
    </location>
</feature>
<comment type="subcellular location">
    <subcellularLocation>
        <location evidence="1">Nucleus</location>
    </subcellularLocation>
</comment>
<dbReference type="PANTHER" id="PTHR23110:SF92">
    <property type="entry name" value="MODIFIER OF MDG4"/>
    <property type="match status" value="1"/>
</dbReference>
<keyword evidence="2" id="KW-0479">Metal-binding</keyword>
<dbReference type="PROSITE" id="PS50097">
    <property type="entry name" value="BTB"/>
    <property type="match status" value="1"/>
</dbReference>
<evidence type="ECO:0000256" key="5">
    <source>
        <dbReference type="ARBA" id="ARBA00023242"/>
    </source>
</evidence>
<accession>A0A6E8VG86</accession>
<dbReference type="InterPro" id="IPR051095">
    <property type="entry name" value="Dros_DevTransReg"/>
</dbReference>
<feature type="compositionally biased region" description="Polar residues" evidence="6">
    <location>
        <begin position="222"/>
        <end position="238"/>
    </location>
</feature>
<feature type="compositionally biased region" description="Basic and acidic residues" evidence="6">
    <location>
        <begin position="294"/>
        <end position="304"/>
    </location>
</feature>
<dbReference type="SMART" id="SM00225">
    <property type="entry name" value="BTB"/>
    <property type="match status" value="1"/>
</dbReference>
<evidence type="ECO:0000256" key="2">
    <source>
        <dbReference type="ARBA" id="ARBA00022723"/>
    </source>
</evidence>
<dbReference type="InterPro" id="IPR011333">
    <property type="entry name" value="SKP1/BTB/POZ_sf"/>
</dbReference>
<evidence type="ECO:0000259" key="7">
    <source>
        <dbReference type="PROSITE" id="PS50097"/>
    </source>
</evidence>
<name>A0A6E8VG86_ANOCL</name>
<evidence type="ECO:0000256" key="1">
    <source>
        <dbReference type="ARBA" id="ARBA00004123"/>
    </source>
</evidence>
<dbReference type="Pfam" id="PF04500">
    <property type="entry name" value="FLYWCH"/>
    <property type="match status" value="1"/>
</dbReference>
<dbReference type="VEuPathDB" id="VectorBase:ACON2_034718"/>
<evidence type="ECO:0000313" key="9">
    <source>
        <dbReference type="Proteomes" id="UP001105220"/>
    </source>
</evidence>
<dbReference type="VEuPathDB" id="VectorBase:ACMO_005866"/>
<keyword evidence="5" id="KW-0539">Nucleus</keyword>
<dbReference type="Gene3D" id="3.30.710.10">
    <property type="entry name" value="Potassium Channel Kv1.1, Chain A"/>
    <property type="match status" value="1"/>
</dbReference>
<dbReference type="EnsemblMetazoa" id="ACON003439-RP">
    <property type="protein sequence ID" value="ACON003439-PP"/>
    <property type="gene ID" value="ACON003439"/>
</dbReference>
<dbReference type="FunFam" id="3.30.710.10:FF:000036">
    <property type="entry name" value="Mod(Mdg4), isoform H"/>
    <property type="match status" value="1"/>
</dbReference>
<dbReference type="Pfam" id="PF00651">
    <property type="entry name" value="BTB"/>
    <property type="match status" value="1"/>
</dbReference>
<dbReference type="InterPro" id="IPR000210">
    <property type="entry name" value="BTB/POZ_dom"/>
</dbReference>
<dbReference type="PANTHER" id="PTHR23110">
    <property type="entry name" value="BTB DOMAIN TRANSCRIPTION FACTOR"/>
    <property type="match status" value="1"/>
</dbReference>
<dbReference type="Gene3D" id="2.20.25.240">
    <property type="match status" value="1"/>
</dbReference>
<dbReference type="GO" id="GO:0008270">
    <property type="term" value="F:zinc ion binding"/>
    <property type="evidence" value="ECO:0007669"/>
    <property type="project" value="UniProtKB-KW"/>
</dbReference>
<evidence type="ECO:0000313" key="8">
    <source>
        <dbReference type="EnsemblMetazoa" id="ACON003439-PP"/>
    </source>
</evidence>
<evidence type="ECO:0000256" key="3">
    <source>
        <dbReference type="ARBA" id="ARBA00022771"/>
    </source>
</evidence>
<feature type="domain" description="BTB" evidence="7">
    <location>
        <begin position="32"/>
        <end position="98"/>
    </location>
</feature>
<reference evidence="8" key="2">
    <citation type="submission" date="2020-05" db="UniProtKB">
        <authorList>
            <consortium name="EnsemblMetazoa"/>
        </authorList>
    </citation>
    <scope>IDENTIFICATION</scope>
    <source>
        <strain evidence="8">Ngousso</strain>
    </source>
</reference>
<dbReference type="CDD" id="cd18315">
    <property type="entry name" value="BTB_POZ_BAB-like"/>
    <property type="match status" value="1"/>
</dbReference>
<dbReference type="Proteomes" id="UP001105220">
    <property type="component" value="Unplaced"/>
</dbReference>
<proteinExistence type="predicted"/>
<reference key="1">
    <citation type="journal article" date="2019" name="Genes (Basel)">
        <title>A High-Quality De novo Genome Assembly from a Single Mosquito Using PacBio Sequencing.</title>
        <authorList>
            <person name="Kingan S.B."/>
            <person name="Heaton H."/>
            <person name="Cudini J."/>
            <person name="Lambert C.C."/>
            <person name="Baybayan P."/>
            <person name="Galvin B.D."/>
            <person name="Durbin R."/>
            <person name="Korlach J."/>
            <person name="Lawniczak M.K.N."/>
        </authorList>
    </citation>
    <scope>NUCLEOTIDE SEQUENCE [LARGE SCALE GENOMIC DNA]</scope>
    <source>
        <strain>Mali-NIH</strain>
    </source>
</reference>
<evidence type="ECO:0000256" key="4">
    <source>
        <dbReference type="ARBA" id="ARBA00022833"/>
    </source>
</evidence>
<keyword evidence="9" id="KW-1185">Reference proteome</keyword>
<dbReference type="GO" id="GO:0006357">
    <property type="term" value="P:regulation of transcription by RNA polymerase II"/>
    <property type="evidence" value="ECO:0007669"/>
    <property type="project" value="TreeGrafter"/>
</dbReference>
<keyword evidence="4" id="KW-0862">Zinc</keyword>
<feature type="region of interest" description="Disordered" evidence="6">
    <location>
        <begin position="192"/>
        <end position="238"/>
    </location>
</feature>
<evidence type="ECO:0000256" key="6">
    <source>
        <dbReference type="SAM" id="MobiDB-lite"/>
    </source>
</evidence>
<feature type="compositionally biased region" description="Polar residues" evidence="6">
    <location>
        <begin position="192"/>
        <end position="215"/>
    </location>
</feature>